<evidence type="ECO:0000313" key="10">
    <source>
        <dbReference type="EMBL" id="CDR42970.1"/>
    </source>
</evidence>
<evidence type="ECO:0000256" key="8">
    <source>
        <dbReference type="RuleBase" id="RU368066"/>
    </source>
</evidence>
<feature type="transmembrane region" description="Helical" evidence="8">
    <location>
        <begin position="63"/>
        <end position="84"/>
    </location>
</feature>
<name>A0A061B0F9_CYBFA</name>
<dbReference type="Proteomes" id="UP000189513">
    <property type="component" value="Unassembled WGS sequence"/>
</dbReference>
<feature type="transmembrane region" description="Helical" evidence="8">
    <location>
        <begin position="446"/>
        <end position="466"/>
    </location>
</feature>
<dbReference type="VEuPathDB" id="FungiDB:BON22_1322"/>
<evidence type="ECO:0000313" key="11">
    <source>
        <dbReference type="EMBL" id="ONH68818.1"/>
    </source>
</evidence>
<feature type="transmembrane region" description="Helical" evidence="8">
    <location>
        <begin position="136"/>
        <end position="155"/>
    </location>
</feature>
<dbReference type="GO" id="GO:0022857">
    <property type="term" value="F:transmembrane transporter activity"/>
    <property type="evidence" value="ECO:0007669"/>
    <property type="project" value="UniProtKB-UniRule"/>
</dbReference>
<feature type="transmembrane region" description="Helical" evidence="8">
    <location>
        <begin position="206"/>
        <end position="232"/>
    </location>
</feature>
<feature type="transmembrane region" description="Helical" evidence="8">
    <location>
        <begin position="311"/>
        <end position="331"/>
    </location>
</feature>
<comment type="function">
    <text evidence="1 8">Probably involved in transport through the plasma membrane.</text>
</comment>
<evidence type="ECO:0000256" key="2">
    <source>
        <dbReference type="ARBA" id="ARBA00004651"/>
    </source>
</evidence>
<evidence type="ECO:0000313" key="12">
    <source>
        <dbReference type="Proteomes" id="UP000189513"/>
    </source>
</evidence>
<reference evidence="10" key="1">
    <citation type="journal article" date="2014" name="Genome Announc.">
        <title>Genome sequence of the yeast Cyberlindnera fabianii (Hansenula fabianii).</title>
        <authorList>
            <person name="Freel K.C."/>
            <person name="Sarilar V."/>
            <person name="Neuveglise C."/>
            <person name="Devillers H."/>
            <person name="Friedrich A."/>
            <person name="Schacherer J."/>
        </authorList>
    </citation>
    <scope>NUCLEOTIDE SEQUENCE</scope>
    <source>
        <strain evidence="10">YJS4271</strain>
    </source>
</reference>
<comment type="similarity">
    <text evidence="3 8">Belongs to the CTL (choline transporter-like) family.</text>
</comment>
<reference evidence="12" key="2">
    <citation type="journal article" date="2017" name="Genome Announc.">
        <title>Genome sequences of Cyberlindnera fabianii 65, Pichia kudriavzevii 129, and Saccharomyces cerevisiae 131 isolated from fermented masau fruits in Zimbabwe.</title>
        <authorList>
            <person name="van Rijswijck I.M.H."/>
            <person name="Derks M.F.L."/>
            <person name="Abee T."/>
            <person name="de Ridder D."/>
            <person name="Smid E.J."/>
        </authorList>
    </citation>
    <scope>NUCLEOTIDE SEQUENCE [LARGE SCALE GENOMIC DNA]</scope>
    <source>
        <strain evidence="12">65</strain>
    </source>
</reference>
<evidence type="ECO:0000256" key="5">
    <source>
        <dbReference type="ARBA" id="ARBA00022692"/>
    </source>
</evidence>
<dbReference type="OMA" id="DTIFVAM"/>
<dbReference type="PANTHER" id="PTHR12385:SF4">
    <property type="entry name" value="PROTEIN PNS1"/>
    <property type="match status" value="1"/>
</dbReference>
<keyword evidence="7 8" id="KW-0472">Membrane</keyword>
<keyword evidence="6 8" id="KW-1133">Transmembrane helix</keyword>
<evidence type="ECO:0000256" key="9">
    <source>
        <dbReference type="SAM" id="MobiDB-lite"/>
    </source>
</evidence>
<dbReference type="GO" id="GO:0005886">
    <property type="term" value="C:plasma membrane"/>
    <property type="evidence" value="ECO:0007669"/>
    <property type="project" value="UniProtKB-SubCell"/>
</dbReference>
<keyword evidence="12" id="KW-1185">Reference proteome</keyword>
<feature type="transmembrane region" description="Helical" evidence="8">
    <location>
        <begin position="252"/>
        <end position="269"/>
    </location>
</feature>
<dbReference type="OrthoDB" id="44736at2759"/>
<gene>
    <name evidence="11" type="ORF">BON22_1322</name>
    <name evidence="10" type="ORF">CYFA0S_10e04368g</name>
</gene>
<dbReference type="Pfam" id="PF04515">
    <property type="entry name" value="Choline_transpo"/>
    <property type="match status" value="1"/>
</dbReference>
<dbReference type="AlphaFoldDB" id="A0A061B0F9"/>
<reference evidence="11" key="3">
    <citation type="submission" date="2017-01" db="EMBL/GenBank/DDBJ databases">
        <authorList>
            <person name="Mah S.A."/>
            <person name="Swanson W.J."/>
            <person name="Moy G.W."/>
            <person name="Vacquier V.D."/>
        </authorList>
    </citation>
    <scope>NUCLEOTIDE SEQUENCE [LARGE SCALE GENOMIC DNA]</scope>
    <source>
        <strain evidence="11">65</strain>
    </source>
</reference>
<dbReference type="InterPro" id="IPR007603">
    <property type="entry name" value="Choline_transptr-like"/>
</dbReference>
<accession>A0A061B0F9</accession>
<protein>
    <recommendedName>
        <fullName evidence="4 8">Protein PNS1</fullName>
    </recommendedName>
</protein>
<sequence length="514" mass="57172">MSQQQYQPPQFTQPYEYGQNQNQGDPEKQGFDQKPGVTNPQGETFDDAFAVEKPKWNDWPFTIFFTLVCAGFIAIAAITLRAYAKTYSERGSGIYTDTTNFTLNTNTVILFVFVAVVALVIAMATLVFARIHPKGFIQTSIIVNVIMGIGTAIAYFVMKYYSAAIVFLVFTLISAWCYWSMRSRIPFSAEVLATVVDVMKGYKSTLIVSAIGSLVSGAFAMLFSAVVVATYMKYDPESTNEGCSVSGGSCSKGKLIGVLFFVFFAGYYITEVIRNVIHVTISGVYGTWYYLSQSDQGQPRWPASGAFKRAMTYSFGSICFGSLIVTFIDLLKQGLSILKQNFAQAGETCAQIGFMILDIIMGLVEWLARFFNQYSYSYVALYGENYISSAKATWHLIRQKGMDALVNECLIGTALGFYAMFNAYTTALLSYLYLKLTKPEYNSSGTFYAPVVAFSFVISLQISNIITQPLRSGTSTFFLALAKDPEIYQQSYPGRFDVIARTYPNVFDKLRGTN</sequence>
<feature type="transmembrane region" description="Helical" evidence="8">
    <location>
        <begin position="352"/>
        <end position="371"/>
    </location>
</feature>
<evidence type="ECO:0000256" key="3">
    <source>
        <dbReference type="ARBA" id="ARBA00007168"/>
    </source>
</evidence>
<feature type="transmembrane region" description="Helical" evidence="8">
    <location>
        <begin position="161"/>
        <end position="179"/>
    </location>
</feature>
<dbReference type="EMBL" id="MPUK01000002">
    <property type="protein sequence ID" value="ONH68818.1"/>
    <property type="molecule type" value="Genomic_DNA"/>
</dbReference>
<evidence type="ECO:0000256" key="7">
    <source>
        <dbReference type="ARBA" id="ARBA00023136"/>
    </source>
</evidence>
<feature type="compositionally biased region" description="Low complexity" evidence="9">
    <location>
        <begin position="1"/>
        <end position="17"/>
    </location>
</feature>
<feature type="transmembrane region" description="Helical" evidence="8">
    <location>
        <begin position="410"/>
        <end position="434"/>
    </location>
</feature>
<evidence type="ECO:0000256" key="6">
    <source>
        <dbReference type="ARBA" id="ARBA00022989"/>
    </source>
</evidence>
<proteinExistence type="inferred from homology"/>
<dbReference type="STRING" id="36022.A0A061B0F9"/>
<organism evidence="10">
    <name type="scientific">Cyberlindnera fabianii</name>
    <name type="common">Yeast</name>
    <name type="synonym">Hansenula fabianii</name>
    <dbReference type="NCBI Taxonomy" id="36022"/>
    <lineage>
        <taxon>Eukaryota</taxon>
        <taxon>Fungi</taxon>
        <taxon>Dikarya</taxon>
        <taxon>Ascomycota</taxon>
        <taxon>Saccharomycotina</taxon>
        <taxon>Saccharomycetes</taxon>
        <taxon>Phaffomycetales</taxon>
        <taxon>Phaffomycetaceae</taxon>
        <taxon>Cyberlindnera</taxon>
    </lineage>
</organism>
<dbReference type="PANTHER" id="PTHR12385">
    <property type="entry name" value="CHOLINE TRANSPORTER-LIKE (SLC FAMILY 44)"/>
    <property type="match status" value="1"/>
</dbReference>
<feature type="transmembrane region" description="Helical" evidence="8">
    <location>
        <begin position="108"/>
        <end position="129"/>
    </location>
</feature>
<evidence type="ECO:0000256" key="1">
    <source>
        <dbReference type="ARBA" id="ARBA00002957"/>
    </source>
</evidence>
<comment type="subcellular location">
    <subcellularLocation>
        <location evidence="2 8">Cell membrane</location>
        <topology evidence="2 8">Multi-pass membrane protein</topology>
    </subcellularLocation>
</comment>
<dbReference type="EMBL" id="LK052895">
    <property type="protein sequence ID" value="CDR42970.1"/>
    <property type="molecule type" value="Genomic_DNA"/>
</dbReference>
<evidence type="ECO:0000256" key="4">
    <source>
        <dbReference type="ARBA" id="ARBA00015388"/>
    </source>
</evidence>
<feature type="region of interest" description="Disordered" evidence="9">
    <location>
        <begin position="1"/>
        <end position="37"/>
    </location>
</feature>
<keyword evidence="5 8" id="KW-0812">Transmembrane</keyword>